<reference evidence="2 3" key="1">
    <citation type="submission" date="2021-03" db="EMBL/GenBank/DDBJ databases">
        <title>Antimicrobial resistance genes in bacteria isolated from Japanese honey, and their potential for conferring macrolide and lincosamide resistance in the American foulbrood pathogen Paenibacillus larvae.</title>
        <authorList>
            <person name="Okamoto M."/>
            <person name="Kumagai M."/>
            <person name="Kanamori H."/>
            <person name="Takamatsu D."/>
        </authorList>
    </citation>
    <scope>NUCLEOTIDE SEQUENCE [LARGE SCALE GENOMIC DNA]</scope>
    <source>
        <strain evidence="2 3">J34TS1</strain>
    </source>
</reference>
<keyword evidence="3" id="KW-1185">Reference proteome</keyword>
<evidence type="ECO:0000313" key="3">
    <source>
        <dbReference type="Proteomes" id="UP000682811"/>
    </source>
</evidence>
<accession>A0A920CV10</accession>
<name>A0A920CV10_9BACL</name>
<gene>
    <name evidence="2" type="ORF">J34TS1_56690</name>
</gene>
<dbReference type="Proteomes" id="UP000682811">
    <property type="component" value="Unassembled WGS sequence"/>
</dbReference>
<comment type="caution">
    <text evidence="2">The sequence shown here is derived from an EMBL/GenBank/DDBJ whole genome shotgun (WGS) entry which is preliminary data.</text>
</comment>
<dbReference type="RefSeq" id="WP_272880265.1">
    <property type="nucleotide sequence ID" value="NZ_AP025343.1"/>
</dbReference>
<evidence type="ECO:0000259" key="1">
    <source>
        <dbReference type="Pfam" id="PF16291"/>
    </source>
</evidence>
<feature type="domain" description="DUF4937" evidence="1">
    <location>
        <begin position="4"/>
        <end position="89"/>
    </location>
</feature>
<sequence length="157" mass="18699">MYFKWVECNVDKAKEDVFSTSQSRWELLSHVSGLVAQFGGWERTNSFLKAHIFGIWRDRESYNKFMDDIHDEIFKHTQQYGTYESLVIRFGELEENKKHFDLDSIDRLIVEIRENKAFYRMYKIGTVVSEGEIFMMNDMNNCTLNIELESVWNVKGN</sequence>
<dbReference type="AlphaFoldDB" id="A0A920CV10"/>
<evidence type="ECO:0000313" key="2">
    <source>
        <dbReference type="EMBL" id="GIO50904.1"/>
    </source>
</evidence>
<protein>
    <recommendedName>
        <fullName evidence="1">DUF4937 domain-containing protein</fullName>
    </recommendedName>
</protein>
<proteinExistence type="predicted"/>
<organism evidence="2 3">
    <name type="scientific">Paenibacillus azoreducens</name>
    <dbReference type="NCBI Taxonomy" id="116718"/>
    <lineage>
        <taxon>Bacteria</taxon>
        <taxon>Bacillati</taxon>
        <taxon>Bacillota</taxon>
        <taxon>Bacilli</taxon>
        <taxon>Bacillales</taxon>
        <taxon>Paenibacillaceae</taxon>
        <taxon>Paenibacillus</taxon>
    </lineage>
</organism>
<dbReference type="InterPro" id="IPR032555">
    <property type="entry name" value="DUF4937"/>
</dbReference>
<dbReference type="Pfam" id="PF16291">
    <property type="entry name" value="DUF4937"/>
    <property type="match status" value="1"/>
</dbReference>
<dbReference type="EMBL" id="BORT01000040">
    <property type="protein sequence ID" value="GIO50904.1"/>
    <property type="molecule type" value="Genomic_DNA"/>
</dbReference>